<proteinExistence type="predicted"/>
<dbReference type="EMBL" id="CM020618">
    <property type="protein sequence ID" value="KAK1862303.1"/>
    <property type="molecule type" value="Genomic_DNA"/>
</dbReference>
<reference evidence="1" key="1">
    <citation type="submission" date="2019-11" db="EMBL/GenBank/DDBJ databases">
        <title>Nori genome reveals adaptations in red seaweeds to the harsh intertidal environment.</title>
        <authorList>
            <person name="Wang D."/>
            <person name="Mao Y."/>
        </authorList>
    </citation>
    <scope>NUCLEOTIDE SEQUENCE</scope>
    <source>
        <tissue evidence="1">Gametophyte</tissue>
    </source>
</reference>
<evidence type="ECO:0000313" key="2">
    <source>
        <dbReference type="Proteomes" id="UP000798662"/>
    </source>
</evidence>
<gene>
    <name evidence="1" type="ORF">I4F81_004877</name>
</gene>
<accession>A0ACC3BXG2</accession>
<sequence length="107" mass="11581">MPAFHPSVTVPAAPRRVRGEEGLQRPLEADEVMKTPPHELVTRSMSERTAAAHRRRGRASPRPRRSASQGTFAVPTHDGENHLSPTGQRMTSSAVGTASGPSRRPLV</sequence>
<protein>
    <submittedName>
        <fullName evidence="1">Uncharacterized protein</fullName>
    </submittedName>
</protein>
<organism evidence="1 2">
    <name type="scientific">Pyropia yezoensis</name>
    <name type="common">Susabi-nori</name>
    <name type="synonym">Porphyra yezoensis</name>
    <dbReference type="NCBI Taxonomy" id="2788"/>
    <lineage>
        <taxon>Eukaryota</taxon>
        <taxon>Rhodophyta</taxon>
        <taxon>Bangiophyceae</taxon>
        <taxon>Bangiales</taxon>
        <taxon>Bangiaceae</taxon>
        <taxon>Pyropia</taxon>
    </lineage>
</organism>
<name>A0ACC3BXG2_PYRYE</name>
<comment type="caution">
    <text evidence="1">The sequence shown here is derived from an EMBL/GenBank/DDBJ whole genome shotgun (WGS) entry which is preliminary data.</text>
</comment>
<keyword evidence="2" id="KW-1185">Reference proteome</keyword>
<dbReference type="Proteomes" id="UP000798662">
    <property type="component" value="Chromosome 1"/>
</dbReference>
<evidence type="ECO:0000313" key="1">
    <source>
        <dbReference type="EMBL" id="KAK1862303.1"/>
    </source>
</evidence>